<gene>
    <name evidence="1" type="ORF">NSU_3292</name>
</gene>
<evidence type="ECO:0000313" key="2">
    <source>
        <dbReference type="Proteomes" id="UP000004030"/>
    </source>
</evidence>
<organism evidence="1 2">
    <name type="scientific">Novosphingobium pentaromativorans US6-1</name>
    <dbReference type="NCBI Taxonomy" id="1088721"/>
    <lineage>
        <taxon>Bacteria</taxon>
        <taxon>Pseudomonadati</taxon>
        <taxon>Pseudomonadota</taxon>
        <taxon>Alphaproteobacteria</taxon>
        <taxon>Sphingomonadales</taxon>
        <taxon>Sphingomonadaceae</taxon>
        <taxon>Novosphingobium</taxon>
    </lineage>
</organism>
<name>G6EG21_9SPHN</name>
<accession>G6EG21</accession>
<evidence type="ECO:0000313" key="1">
    <source>
        <dbReference type="EMBL" id="EHJ59710.1"/>
    </source>
</evidence>
<protein>
    <submittedName>
        <fullName evidence="1">Uncharacterized protein</fullName>
    </submittedName>
</protein>
<sequence>MDETWRSIRFCIDGSTPRVTGRNYNSAGGEPMNSFATMAAMPTGVPPG</sequence>
<dbReference type="Proteomes" id="UP000004030">
    <property type="component" value="Unassembled WGS sequence"/>
</dbReference>
<dbReference type="AlphaFoldDB" id="G6EG21"/>
<keyword evidence="2" id="KW-1185">Reference proteome</keyword>
<proteinExistence type="predicted"/>
<dbReference type="PATRIC" id="fig|1088721.3.peg.3248"/>
<comment type="caution">
    <text evidence="1">The sequence shown here is derived from an EMBL/GenBank/DDBJ whole genome shotgun (WGS) entry which is preliminary data.</text>
</comment>
<reference evidence="1 2" key="1">
    <citation type="journal article" date="2012" name="J. Bacteriol.">
        <title>Genome sequence of benzo(a)pyrene-degrading bacterium Novosphingobium pentaromativorans US6-1.</title>
        <authorList>
            <person name="Luo Y.R."/>
            <person name="Kang S.G."/>
            <person name="Kim S.J."/>
            <person name="Kim M.R."/>
            <person name="Li N."/>
            <person name="Lee J.H."/>
            <person name="Kwon K.K."/>
        </authorList>
    </citation>
    <scope>NUCLEOTIDE SEQUENCE [LARGE SCALE GENOMIC DNA]</scope>
    <source>
        <strain evidence="1 2">US6-1</strain>
    </source>
</reference>
<dbReference type="EMBL" id="AGFM01000054">
    <property type="protein sequence ID" value="EHJ59710.1"/>
    <property type="molecule type" value="Genomic_DNA"/>
</dbReference>